<dbReference type="HOGENOM" id="CLU_724956_0_0_5"/>
<gene>
    <name evidence="1" type="ordered locus">AZOLI_1928</name>
</gene>
<proteinExistence type="predicted"/>
<accession>G7Z8A1</accession>
<protein>
    <recommendedName>
        <fullName evidence="3">DUF3095 domain-containing protein</fullName>
    </recommendedName>
</protein>
<dbReference type="OrthoDB" id="5342145at2"/>
<evidence type="ECO:0008006" key="3">
    <source>
        <dbReference type="Google" id="ProtNLM"/>
    </source>
</evidence>
<sequence length="418" mass="43628">MPFLPVIRDFAADASDPRRYAALGDGWSLAVADVTGSTRLADQGRHRDVNFVAAGVVAVLSDAVRMEGEPAACQFGGDGAIAAVPPGREDAARAALSALAHWSAEVMDVPLRVGLVPVRALLDQGLEVLAALQDVGNGNSFGLFLGAGVVAADAWVKEDARWRLPPRPGPLPGLEAVSCRWNPVPPRRGTVLCVIVDAVDPGAAGLLELARVQRAIETIVPTAGAAPLGGGERLEARWPPAWRSLWMEARGSRDGDMAGFGARAGRVAKALAGSGLLAVLLAMGWRLRNFDPQSYRRRMAERTDFRKSAGGPRLVLDVTEEEADAIEHLLARAAAAGSIRYGTARADATTVTCLVGDVTADRHVHFVDGAGLGFWRASVMLKAMKAREAAAGEGGAARELEAGGALPVPVPAPAPAKP</sequence>
<dbReference type="Pfam" id="PF11294">
    <property type="entry name" value="DUF3095"/>
    <property type="match status" value="1"/>
</dbReference>
<dbReference type="RefSeq" id="WP_014248183.1">
    <property type="nucleotide sequence ID" value="NC_016622.1"/>
</dbReference>
<dbReference type="AlphaFoldDB" id="G7Z8A1"/>
<evidence type="ECO:0000313" key="2">
    <source>
        <dbReference type="Proteomes" id="UP000005667"/>
    </source>
</evidence>
<evidence type="ECO:0000313" key="1">
    <source>
        <dbReference type="EMBL" id="CBS87181.1"/>
    </source>
</evidence>
<dbReference type="KEGG" id="ali:AZOLI_1928"/>
<dbReference type="EMBL" id="FQ311868">
    <property type="protein sequence ID" value="CBS87181.1"/>
    <property type="molecule type" value="Genomic_DNA"/>
</dbReference>
<dbReference type="STRING" id="862719.AZOLI_1928"/>
<keyword evidence="2" id="KW-1185">Reference proteome</keyword>
<dbReference type="Proteomes" id="UP000005667">
    <property type="component" value="Chromosome"/>
</dbReference>
<reference evidence="2" key="1">
    <citation type="journal article" date="2011" name="PLoS Genet.">
        <title>Azospirillum genomes reveal transition of bacteria from aquatic to terrestrial environments.</title>
        <authorList>
            <person name="Wisniewski-Dye F."/>
            <person name="Borziak K."/>
            <person name="Khalsa-Moyers G."/>
            <person name="Alexandre G."/>
            <person name="Sukharnikov L.O."/>
            <person name="Wuichet K."/>
            <person name="Hurst G.B."/>
            <person name="McDonald W.H."/>
            <person name="Robertson J.S."/>
            <person name="Barbe V."/>
            <person name="Calteau A."/>
            <person name="Rouy Z."/>
            <person name="Mangenot S."/>
            <person name="Prigent-Combaret C."/>
            <person name="Normand P."/>
            <person name="Boyer M."/>
            <person name="Siguier P."/>
            <person name="Dessaux Y."/>
            <person name="Elmerich C."/>
            <person name="Condemine G."/>
            <person name="Krishnen G."/>
            <person name="Kennedy I."/>
            <person name="Paterson A.H."/>
            <person name="Gonzalez V."/>
            <person name="Mavingui P."/>
            <person name="Zhulin I.B."/>
        </authorList>
    </citation>
    <scope>NUCLEOTIDE SEQUENCE [LARGE SCALE GENOMIC DNA]</scope>
    <source>
        <strain evidence="2">4B</strain>
    </source>
</reference>
<name>G7Z8A1_AZOL4</name>
<organism evidence="1 2">
    <name type="scientific">Azospirillum lipoferum (strain 4B)</name>
    <dbReference type="NCBI Taxonomy" id="862719"/>
    <lineage>
        <taxon>Bacteria</taxon>
        <taxon>Pseudomonadati</taxon>
        <taxon>Pseudomonadota</taxon>
        <taxon>Alphaproteobacteria</taxon>
        <taxon>Rhodospirillales</taxon>
        <taxon>Azospirillaceae</taxon>
        <taxon>Azospirillum</taxon>
    </lineage>
</organism>
<dbReference type="InterPro" id="IPR021445">
    <property type="entry name" value="DUF3095"/>
</dbReference>